<proteinExistence type="predicted"/>
<evidence type="ECO:0000313" key="2">
    <source>
        <dbReference type="EMBL" id="SMR95783.1"/>
    </source>
</evidence>
<reference evidence="2 3" key="1">
    <citation type="submission" date="2017-05" db="EMBL/GenBank/DDBJ databases">
        <authorList>
            <person name="Varghese N."/>
            <person name="Submissions S."/>
        </authorList>
    </citation>
    <scope>NUCLEOTIDE SEQUENCE [LARGE SCALE GENOMIC DNA]</scope>
    <source>
        <strain evidence="2 3">MACB1020</strain>
    </source>
</reference>
<name>A0ABY1SBQ6_CALBS</name>
<gene>
    <name evidence="2" type="ORF">SAMN05216240_2818</name>
</gene>
<keyword evidence="3" id="KW-1185">Reference proteome</keyword>
<evidence type="ECO:0000313" key="3">
    <source>
        <dbReference type="Proteomes" id="UP000196803"/>
    </source>
</evidence>
<organism evidence="2 3">
    <name type="scientific">Caldicellulosiruptor bescii</name>
    <name type="common">Anaerocellum thermophilum</name>
    <dbReference type="NCBI Taxonomy" id="31899"/>
    <lineage>
        <taxon>Bacteria</taxon>
        <taxon>Bacillati</taxon>
        <taxon>Bacillota</taxon>
        <taxon>Bacillota incertae sedis</taxon>
        <taxon>Caldicellulosiruptorales</taxon>
        <taxon>Caldicellulosiruptoraceae</taxon>
        <taxon>Caldicellulosiruptor</taxon>
    </lineage>
</organism>
<dbReference type="EMBL" id="FXXC01000001">
    <property type="protein sequence ID" value="SMR95783.1"/>
    <property type="molecule type" value="Genomic_DNA"/>
</dbReference>
<dbReference type="Pfam" id="PF21956">
    <property type="entry name" value="DUF6922"/>
    <property type="match status" value="1"/>
</dbReference>
<feature type="domain" description="DUF6922" evidence="1">
    <location>
        <begin position="29"/>
        <end position="78"/>
    </location>
</feature>
<accession>A0ABY1SBQ6</accession>
<dbReference type="RefSeq" id="WP_015906909.1">
    <property type="nucleotide sequence ID" value="NZ_FUZL01000001.1"/>
</dbReference>
<dbReference type="InterPro" id="IPR053830">
    <property type="entry name" value="DUF6922"/>
</dbReference>
<dbReference type="Proteomes" id="UP000196803">
    <property type="component" value="Unassembled WGS sequence"/>
</dbReference>
<evidence type="ECO:0000259" key="1">
    <source>
        <dbReference type="Pfam" id="PF21956"/>
    </source>
</evidence>
<sequence length="118" mass="14447">MVYIKLKQTLLGAYDFKMDSQTQIPEKFKKFFWDIGFEDLDIQRHKAFIITRLLNFGDQDCIKWLFNTYSKEEIKDVVKNSRSLLKKPARFWQLYFNLKEDEMRCFEVFKKMEGMFPF</sequence>
<comment type="caution">
    <text evidence="2">The sequence shown here is derived from an EMBL/GenBank/DDBJ whole genome shotgun (WGS) entry which is preliminary data.</text>
</comment>
<protein>
    <recommendedName>
        <fullName evidence="1">DUF6922 domain-containing protein</fullName>
    </recommendedName>
</protein>